<sequence length="167" mass="18541">MPEAISDFLQKRGALALLTVLAPADGFRFTDLEAELTISSSTLSQRLAEARSHGLVTPGMNPSETSVRNEYRITTRGERVVRRMERQGITHACQTILDYTHRIEEEMDSLLDWVTTHQAELARLDDQPAYMDAFGESVTTPVDDEIEYDDEFMSQSGGGPGDDDGSV</sequence>
<protein>
    <submittedName>
        <fullName evidence="2">MarR family transcriptional regulator</fullName>
    </submittedName>
</protein>
<dbReference type="Proteomes" id="UP000294028">
    <property type="component" value="Unassembled WGS sequence"/>
</dbReference>
<dbReference type="SUPFAM" id="SSF46785">
    <property type="entry name" value="Winged helix' DNA-binding domain"/>
    <property type="match status" value="1"/>
</dbReference>
<dbReference type="InterPro" id="IPR002577">
    <property type="entry name" value="HTH_HxlR"/>
</dbReference>
<dbReference type="EMBL" id="RZHH01000003">
    <property type="protein sequence ID" value="RYJ08253.1"/>
    <property type="molecule type" value="Genomic_DNA"/>
</dbReference>
<gene>
    <name evidence="2" type="ORF">ELS19_16970</name>
</gene>
<dbReference type="RefSeq" id="WP_129786083.1">
    <property type="nucleotide sequence ID" value="NZ_RZHH01000003.1"/>
</dbReference>
<dbReference type="InterPro" id="IPR036388">
    <property type="entry name" value="WH-like_DNA-bd_sf"/>
</dbReference>
<name>A0A482TB53_9EURY</name>
<reference evidence="2 3" key="1">
    <citation type="submission" date="2018-12" db="EMBL/GenBank/DDBJ databases">
        <title>Genome analysis provides insights into bioremediation potentialities of Halogeometricum borinquense strain N11.</title>
        <authorList>
            <person name="Najjari A."/>
            <person name="Youssef N."/>
            <person name="Fhoula I."/>
            <person name="Ben Dhia O."/>
            <person name="Mahjoubi M."/>
            <person name="Ouzari H.I."/>
            <person name="Cherif A."/>
        </authorList>
    </citation>
    <scope>NUCLEOTIDE SEQUENCE [LARGE SCALE GENOMIC DNA]</scope>
    <source>
        <strain evidence="2 3">N11</strain>
    </source>
</reference>
<evidence type="ECO:0000259" key="1">
    <source>
        <dbReference type="Pfam" id="PF01638"/>
    </source>
</evidence>
<feature type="domain" description="HTH hxlR-type" evidence="1">
    <location>
        <begin position="18"/>
        <end position="81"/>
    </location>
</feature>
<organism evidence="2 3">
    <name type="scientific">Halogeometricum borinquense</name>
    <dbReference type="NCBI Taxonomy" id="60847"/>
    <lineage>
        <taxon>Archaea</taxon>
        <taxon>Methanobacteriati</taxon>
        <taxon>Methanobacteriota</taxon>
        <taxon>Stenosarchaea group</taxon>
        <taxon>Halobacteria</taxon>
        <taxon>Halobacteriales</taxon>
        <taxon>Haloferacaceae</taxon>
        <taxon>Halogeometricum</taxon>
    </lineage>
</organism>
<evidence type="ECO:0000313" key="2">
    <source>
        <dbReference type="EMBL" id="RYJ08253.1"/>
    </source>
</evidence>
<dbReference type="InterPro" id="IPR036390">
    <property type="entry name" value="WH_DNA-bd_sf"/>
</dbReference>
<dbReference type="Gene3D" id="1.10.10.10">
    <property type="entry name" value="Winged helix-like DNA-binding domain superfamily/Winged helix DNA-binding domain"/>
    <property type="match status" value="1"/>
</dbReference>
<evidence type="ECO:0000313" key="3">
    <source>
        <dbReference type="Proteomes" id="UP000294028"/>
    </source>
</evidence>
<accession>A0A482TB53</accession>
<comment type="caution">
    <text evidence="2">The sequence shown here is derived from an EMBL/GenBank/DDBJ whole genome shotgun (WGS) entry which is preliminary data.</text>
</comment>
<dbReference type="AlphaFoldDB" id="A0A482TB53"/>
<proteinExistence type="predicted"/>
<dbReference type="Pfam" id="PF01638">
    <property type="entry name" value="HxlR"/>
    <property type="match status" value="1"/>
</dbReference>